<evidence type="ECO:0000313" key="1">
    <source>
        <dbReference type="EMBL" id="CUO49533.1"/>
    </source>
</evidence>
<evidence type="ECO:0000313" key="2">
    <source>
        <dbReference type="Proteomes" id="UP000095787"/>
    </source>
</evidence>
<sequence>MLNTDEEALICDFAETYRIYNYKEIPCKMAAIYAKGLKENARIKMKLAGVKVTLEDMLLASIADHTKLLTWMQTEDARKGKNRPKTILPRLLGEEERKIISFETGEEFEKEWKRLTEKGVK</sequence>
<dbReference type="InterPro" id="IPR035286">
    <property type="entry name" value="DUF5361"/>
</dbReference>
<dbReference type="RefSeq" id="WP_055159492.1">
    <property type="nucleotide sequence ID" value="NZ_CYZO01000064.1"/>
</dbReference>
<accession>A0A174FHA9</accession>
<name>A0A174FHA9_9FIRM</name>
<protein>
    <submittedName>
        <fullName evidence="1">Uncharacterized protein</fullName>
    </submittedName>
</protein>
<reference evidence="1 2" key="1">
    <citation type="submission" date="2015-09" db="EMBL/GenBank/DDBJ databases">
        <authorList>
            <consortium name="Pathogen Informatics"/>
        </authorList>
    </citation>
    <scope>NUCLEOTIDE SEQUENCE [LARGE SCALE GENOMIC DNA]</scope>
    <source>
        <strain evidence="1 2">2789STDY5834841</strain>
    </source>
</reference>
<gene>
    <name evidence="1" type="ORF">ERS852456_02715</name>
</gene>
<dbReference type="AlphaFoldDB" id="A0A174FHA9"/>
<dbReference type="Pfam" id="PF17318">
    <property type="entry name" value="DUF5361"/>
    <property type="match status" value="1"/>
</dbReference>
<organism evidence="1 2">
    <name type="scientific">[Ruminococcus] torques</name>
    <dbReference type="NCBI Taxonomy" id="33039"/>
    <lineage>
        <taxon>Bacteria</taxon>
        <taxon>Bacillati</taxon>
        <taxon>Bacillota</taxon>
        <taxon>Clostridia</taxon>
        <taxon>Lachnospirales</taxon>
        <taxon>Lachnospiraceae</taxon>
        <taxon>Mediterraneibacter</taxon>
    </lineage>
</organism>
<dbReference type="Proteomes" id="UP000095787">
    <property type="component" value="Unassembled WGS sequence"/>
</dbReference>
<proteinExistence type="predicted"/>
<dbReference type="EMBL" id="CYZO01000064">
    <property type="protein sequence ID" value="CUO49533.1"/>
    <property type="molecule type" value="Genomic_DNA"/>
</dbReference>